<evidence type="ECO:0000313" key="3">
    <source>
        <dbReference type="EMBL" id="MCR8634298.1"/>
    </source>
</evidence>
<name>A0ABT1YM97_9BACL</name>
<dbReference type="RefSeq" id="WP_258215860.1">
    <property type="nucleotide sequence ID" value="NZ_JANQBD010000019.1"/>
</dbReference>
<keyword evidence="1" id="KW-1133">Transmembrane helix</keyword>
<feature type="domain" description="DUF1648" evidence="2">
    <location>
        <begin position="24"/>
        <end position="69"/>
    </location>
</feature>
<feature type="transmembrane region" description="Helical" evidence="1">
    <location>
        <begin position="107"/>
        <end position="124"/>
    </location>
</feature>
<keyword evidence="1" id="KW-0472">Membrane</keyword>
<keyword evidence="4" id="KW-1185">Reference proteome</keyword>
<evidence type="ECO:0000313" key="4">
    <source>
        <dbReference type="Proteomes" id="UP001300012"/>
    </source>
</evidence>
<proteinExistence type="predicted"/>
<sequence length="163" mass="18391">MKRPILSIPKTNLEVLHDVISIVVILSSIAYLFVEWPKLPAQIPTHFNGSGKVDGWGGKGTLFILPIISIVIYIGLTVLSKFPHSFNYLSEITESNAQRQYINAKMLLSWLKVEIAVLFSYLLWKSVEVAADKINDLGLFIYVILAIVVLTIIFSIYRTIKLK</sequence>
<organism evidence="3 4">
    <name type="scientific">Paenibacillus radicis</name>
    <name type="common">ex Xue et al. 2023</name>
    <dbReference type="NCBI Taxonomy" id="2972489"/>
    <lineage>
        <taxon>Bacteria</taxon>
        <taxon>Bacillati</taxon>
        <taxon>Bacillota</taxon>
        <taxon>Bacilli</taxon>
        <taxon>Bacillales</taxon>
        <taxon>Paenibacillaceae</taxon>
        <taxon>Paenibacillus</taxon>
    </lineage>
</organism>
<protein>
    <submittedName>
        <fullName evidence="3">DUF1648 domain-containing protein</fullName>
    </submittedName>
</protein>
<reference evidence="3 4" key="1">
    <citation type="submission" date="2022-08" db="EMBL/GenBank/DDBJ databases">
        <title>Paenibacillus endoradicis sp. nov., Paenibacillus radicibacter sp. nov and Paenibacillus pararadicis sp. nov., three cold-adapted plant growth-promoting bacteria isolated from root of Larix gmelinii in Great Khingan.</title>
        <authorList>
            <person name="Xue H."/>
        </authorList>
    </citation>
    <scope>NUCLEOTIDE SEQUENCE [LARGE SCALE GENOMIC DNA]</scope>
    <source>
        <strain evidence="3 4">N5-1-1-5</strain>
    </source>
</reference>
<feature type="transmembrane region" description="Helical" evidence="1">
    <location>
        <begin position="12"/>
        <end position="34"/>
    </location>
</feature>
<dbReference type="EMBL" id="JANQBD010000019">
    <property type="protein sequence ID" value="MCR8634298.1"/>
    <property type="molecule type" value="Genomic_DNA"/>
</dbReference>
<comment type="caution">
    <text evidence="3">The sequence shown here is derived from an EMBL/GenBank/DDBJ whole genome shotgun (WGS) entry which is preliminary data.</text>
</comment>
<feature type="transmembrane region" description="Helical" evidence="1">
    <location>
        <begin position="139"/>
        <end position="157"/>
    </location>
</feature>
<accession>A0ABT1YM97</accession>
<feature type="transmembrane region" description="Helical" evidence="1">
    <location>
        <begin position="60"/>
        <end position="79"/>
    </location>
</feature>
<evidence type="ECO:0000259" key="2">
    <source>
        <dbReference type="Pfam" id="PF07853"/>
    </source>
</evidence>
<dbReference type="InterPro" id="IPR012867">
    <property type="entry name" value="DUF1648"/>
</dbReference>
<keyword evidence="1" id="KW-0812">Transmembrane</keyword>
<evidence type="ECO:0000256" key="1">
    <source>
        <dbReference type="SAM" id="Phobius"/>
    </source>
</evidence>
<dbReference type="Proteomes" id="UP001300012">
    <property type="component" value="Unassembled WGS sequence"/>
</dbReference>
<gene>
    <name evidence="3" type="ORF">NV381_24205</name>
</gene>
<dbReference type="Pfam" id="PF07853">
    <property type="entry name" value="DUF1648"/>
    <property type="match status" value="1"/>
</dbReference>